<dbReference type="PANTHER" id="PTHR34385:SF1">
    <property type="entry name" value="PEPTIDOGLYCAN L-ALANYL-D-GLUTAMATE ENDOPEPTIDASE CWLK"/>
    <property type="match status" value="1"/>
</dbReference>
<dbReference type="GO" id="GO:0046872">
    <property type="term" value="F:metal ion binding"/>
    <property type="evidence" value="ECO:0007669"/>
    <property type="project" value="UniProtKB-KW"/>
</dbReference>
<gene>
    <name evidence="9" type="ORF">EV699_11448</name>
</gene>
<dbReference type="InterPro" id="IPR025295">
    <property type="entry name" value="eCIS_core_dom"/>
</dbReference>
<dbReference type="GO" id="GO:0016788">
    <property type="term" value="F:hydrolase activity, acting on ester bonds"/>
    <property type="evidence" value="ECO:0007669"/>
    <property type="project" value="InterPro"/>
</dbReference>
<keyword evidence="10" id="KW-1185">Reference proteome</keyword>
<organism evidence="9 10">
    <name type="scientific">Plasticicumulans lactativorans</name>
    <dbReference type="NCBI Taxonomy" id="1133106"/>
    <lineage>
        <taxon>Bacteria</taxon>
        <taxon>Pseudomonadati</taxon>
        <taxon>Pseudomonadota</taxon>
        <taxon>Gammaproteobacteria</taxon>
        <taxon>Candidatus Competibacteraceae</taxon>
        <taxon>Plasticicumulans</taxon>
    </lineage>
</organism>
<comment type="caution">
    <text evidence="9">The sequence shown here is derived from an EMBL/GenBank/DDBJ whole genome shotgun (WGS) entry which is preliminary data.</text>
</comment>
<accession>A0A4R2L1S3</accession>
<evidence type="ECO:0000256" key="1">
    <source>
        <dbReference type="ARBA" id="ARBA00001947"/>
    </source>
</evidence>
<evidence type="ECO:0000256" key="2">
    <source>
        <dbReference type="ARBA" id="ARBA00022723"/>
    </source>
</evidence>
<evidence type="ECO:0000256" key="4">
    <source>
        <dbReference type="ARBA" id="ARBA00022833"/>
    </source>
</evidence>
<dbReference type="Proteomes" id="UP000295765">
    <property type="component" value="Unassembled WGS sequence"/>
</dbReference>
<evidence type="ECO:0000256" key="3">
    <source>
        <dbReference type="ARBA" id="ARBA00022801"/>
    </source>
</evidence>
<dbReference type="RefSeq" id="WP_132543480.1">
    <property type="nucleotide sequence ID" value="NZ_SLWY01000014.1"/>
</dbReference>
<comment type="cofactor">
    <cofactor evidence="1">
        <name>Zn(2+)</name>
        <dbReference type="ChEBI" id="CHEBI:29105"/>
    </cofactor>
</comment>
<feature type="region of interest" description="Disordered" evidence="5">
    <location>
        <begin position="244"/>
        <end position="323"/>
    </location>
</feature>
<dbReference type="Pfam" id="PF24827">
    <property type="entry name" value="AstE_AspA_cat"/>
    <property type="match status" value="1"/>
</dbReference>
<feature type="domain" description="eCIS core" evidence="7">
    <location>
        <begin position="96"/>
        <end position="173"/>
    </location>
</feature>
<reference evidence="9 10" key="1">
    <citation type="submission" date="2019-03" db="EMBL/GenBank/DDBJ databases">
        <title>Genomic Encyclopedia of Type Strains, Phase IV (KMG-IV): sequencing the most valuable type-strain genomes for metagenomic binning, comparative biology and taxonomic classification.</title>
        <authorList>
            <person name="Goeker M."/>
        </authorList>
    </citation>
    <scope>NUCLEOTIDE SEQUENCE [LARGE SCALE GENOMIC DNA]</scope>
    <source>
        <strain evidence="9 10">DSM 25287</strain>
    </source>
</reference>
<dbReference type="AlphaFoldDB" id="A0A4R2L1S3"/>
<feature type="compositionally biased region" description="Pro residues" evidence="5">
    <location>
        <begin position="247"/>
        <end position="256"/>
    </location>
</feature>
<dbReference type="SUPFAM" id="SSF55166">
    <property type="entry name" value="Hedgehog/DD-peptidase"/>
    <property type="match status" value="1"/>
</dbReference>
<evidence type="ECO:0000259" key="7">
    <source>
        <dbReference type="Pfam" id="PF13699"/>
    </source>
</evidence>
<protein>
    <submittedName>
        <fullName evidence="9">Succinylglutamate desuccinylase/aspartoacylase family protein</fullName>
    </submittedName>
</protein>
<dbReference type="GO" id="GO:0008233">
    <property type="term" value="F:peptidase activity"/>
    <property type="evidence" value="ECO:0007669"/>
    <property type="project" value="InterPro"/>
</dbReference>
<evidence type="ECO:0000259" key="8">
    <source>
        <dbReference type="Pfam" id="PF24827"/>
    </source>
</evidence>
<dbReference type="OrthoDB" id="9792074at2"/>
<dbReference type="Gene3D" id="3.30.1380.10">
    <property type="match status" value="1"/>
</dbReference>
<evidence type="ECO:0000259" key="6">
    <source>
        <dbReference type="Pfam" id="PF02557"/>
    </source>
</evidence>
<keyword evidence="3" id="KW-0378">Hydrolase</keyword>
<dbReference type="SUPFAM" id="SSF53187">
    <property type="entry name" value="Zn-dependent exopeptidases"/>
    <property type="match status" value="1"/>
</dbReference>
<proteinExistence type="predicted"/>
<dbReference type="InterPro" id="IPR052179">
    <property type="entry name" value="DD-CPase-like"/>
</dbReference>
<dbReference type="InterPro" id="IPR055438">
    <property type="entry name" value="AstE_AspA_cat"/>
</dbReference>
<keyword evidence="4" id="KW-0862">Zinc</keyword>
<dbReference type="Pfam" id="PF13699">
    <property type="entry name" value="eCIS_core"/>
    <property type="match status" value="1"/>
</dbReference>
<keyword evidence="2" id="KW-0479">Metal-binding</keyword>
<feature type="compositionally biased region" description="Low complexity" evidence="5">
    <location>
        <begin position="1"/>
        <end position="22"/>
    </location>
</feature>
<feature type="region of interest" description="Disordered" evidence="5">
    <location>
        <begin position="1"/>
        <end position="30"/>
    </location>
</feature>
<dbReference type="PANTHER" id="PTHR34385">
    <property type="entry name" value="D-ALANYL-D-ALANINE CARBOXYPEPTIDASE"/>
    <property type="match status" value="1"/>
</dbReference>
<dbReference type="InterPro" id="IPR009045">
    <property type="entry name" value="Zn_M74/Hedgehog-like"/>
</dbReference>
<dbReference type="InterPro" id="IPR003709">
    <property type="entry name" value="VanY-like_core_dom"/>
</dbReference>
<sequence>MKTGSPRHATARPAAPAPAARAAGDRRPAPINPLWRALTLGVQAKPVLSTPGDAAETEADRVADTVLRLPLPGAAAAGEGAPVRPAGAATAGAGAPLDAGARAYFEPRFGHDFGAVRVHDGSHAAAAARDLGARAFTLGRDVVFGAGQYAPHTAAGRHLLAHELTHVVQQAGGAAPLVAHATPPRLARAVLDLARVDQELKAGGPLTLAAGEIGHGAKAGKAMDAPAEDPAADMAIEAHVFKRNTPVPTPATPNAPAPTSGSGGTPDAGPVEVPEADAGEPLRDAGVPIPAGVPEPEPTDAGVPDAGPPDAGPPVNAPPPAPAPRALVVAGIHGDERGPLDLVDRMLADLKSGTTQRDFDVIVIPRMNPWGVANKNRLNRRGVDLNRNFPGLAGFPAPAAGTAVPPQQPEVTAVMKAVTTLHPARILAMHAIGAADKGGAFADPVEGPAKALAARMALRMRGSKDENVKGNELHNQVFSALYPLQGEVDVTTKASSLGAWASASLAAGGQATPVITHEVAGKQPLAATGPGRSVDTLVTGLNEFFRDNTGAPDEGDALLAKAVSDAFLRGEQSAKADTAMLESIERVVKLRFSMLQAHYRNVWRPAQVAADPKAAARLPAALTDVSSTRGFKRQAGIVSGQLAALKITSKNTDTEIAAALLKILETRSMPGFSRHHWGTELDVNDTERTHWSGSGVMVPLLPFLQKETARFGFFHPYSAGGGGQPGFPRPADPHYLDEPWHISYWPIANVLAAQWAARFTGSVLDALLDLTADAVRPAGVDKARMKTILASLNLASFQTNVAPSP</sequence>
<feature type="domain" description="Succinylglutamate desuccinylase/Aspartoacylase catalytic" evidence="8">
    <location>
        <begin position="323"/>
        <end position="391"/>
    </location>
</feature>
<evidence type="ECO:0000313" key="9">
    <source>
        <dbReference type="EMBL" id="TCO80404.1"/>
    </source>
</evidence>
<name>A0A4R2L1S3_9GAMM</name>
<dbReference type="Gene3D" id="3.40.630.10">
    <property type="entry name" value="Zn peptidases"/>
    <property type="match status" value="1"/>
</dbReference>
<dbReference type="EMBL" id="SLWY01000014">
    <property type="protein sequence ID" value="TCO80404.1"/>
    <property type="molecule type" value="Genomic_DNA"/>
</dbReference>
<feature type="compositionally biased region" description="Pro residues" evidence="5">
    <location>
        <begin position="306"/>
        <end position="323"/>
    </location>
</feature>
<evidence type="ECO:0000313" key="10">
    <source>
        <dbReference type="Proteomes" id="UP000295765"/>
    </source>
</evidence>
<feature type="domain" description="D-alanyl-D-alanine carboxypeptidase-like core" evidence="6">
    <location>
        <begin position="614"/>
        <end position="746"/>
    </location>
</feature>
<dbReference type="Pfam" id="PF02557">
    <property type="entry name" value="VanY"/>
    <property type="match status" value="1"/>
</dbReference>
<evidence type="ECO:0000256" key="5">
    <source>
        <dbReference type="SAM" id="MobiDB-lite"/>
    </source>
</evidence>
<dbReference type="GO" id="GO:0006508">
    <property type="term" value="P:proteolysis"/>
    <property type="evidence" value="ECO:0007669"/>
    <property type="project" value="InterPro"/>
</dbReference>